<dbReference type="SUPFAM" id="SSF56784">
    <property type="entry name" value="HAD-like"/>
    <property type="match status" value="1"/>
</dbReference>
<evidence type="ECO:0000313" key="1">
    <source>
        <dbReference type="EMBL" id="AZT90868.1"/>
    </source>
</evidence>
<dbReference type="InterPro" id="IPR023214">
    <property type="entry name" value="HAD_sf"/>
</dbReference>
<dbReference type="InterPro" id="IPR036412">
    <property type="entry name" value="HAD-like_sf"/>
</dbReference>
<protein>
    <submittedName>
        <fullName evidence="1">YqeG family HAD IIIA-type phosphatase</fullName>
    </submittedName>
</protein>
<dbReference type="InterPro" id="IPR027706">
    <property type="entry name" value="PGP_Pase"/>
</dbReference>
<dbReference type="Gene3D" id="3.40.50.1000">
    <property type="entry name" value="HAD superfamily/HAD-like"/>
    <property type="match status" value="1"/>
</dbReference>
<dbReference type="GO" id="GO:0008962">
    <property type="term" value="F:phosphatidylglycerophosphatase activity"/>
    <property type="evidence" value="ECO:0007669"/>
    <property type="project" value="InterPro"/>
</dbReference>
<evidence type="ECO:0000313" key="2">
    <source>
        <dbReference type="Proteomes" id="UP000282930"/>
    </source>
</evidence>
<keyword evidence="2" id="KW-1185">Reference proteome</keyword>
<dbReference type="AlphaFoldDB" id="A0A3T0D756"/>
<gene>
    <name evidence="1" type="ORF">ELD05_09575</name>
</gene>
<sequence>MLKRFKPDIICNNIFEIDLKKLKSRGINYLIIDIDNTLVPWGELEIKSEVFSWIKKAQELGFRICLVSNNQKERVKKIENVLGLPSVYNAKKPLKSGFLKASYILHEGKKNHQTAVIGDQFFTDVIGAKRLKLFVILVRPLKEREFFVTRINRIFERRILKYYMKDEGK</sequence>
<accession>A0A3T0D756</accession>
<dbReference type="RefSeq" id="WP_127352248.1">
    <property type="nucleotide sequence ID" value="NZ_CP034791.1"/>
</dbReference>
<dbReference type="NCBIfam" id="TIGR01668">
    <property type="entry name" value="YqeG_hyp_ppase"/>
    <property type="match status" value="1"/>
</dbReference>
<dbReference type="InterPro" id="IPR010021">
    <property type="entry name" value="PGPP1/Gep4"/>
</dbReference>
<reference evidence="1 2" key="1">
    <citation type="submission" date="2018-12" db="EMBL/GenBank/DDBJ databases">
        <title>Genome sequence from the cellulolytic species, Caldicellulosiruptor changbaiensis.</title>
        <authorList>
            <person name="Blumer-Schuette S.E."/>
            <person name="Mendoza C."/>
        </authorList>
    </citation>
    <scope>NUCLEOTIDE SEQUENCE [LARGE SCALE GENOMIC DNA]</scope>
    <source>
        <strain evidence="1 2">CBS-Z</strain>
    </source>
</reference>
<dbReference type="EMBL" id="CP034791">
    <property type="protein sequence ID" value="AZT90868.1"/>
    <property type="molecule type" value="Genomic_DNA"/>
</dbReference>
<dbReference type="Proteomes" id="UP000282930">
    <property type="component" value="Chromosome"/>
</dbReference>
<organism evidence="1 2">
    <name type="scientific">Caldicellulosiruptor changbaiensis</name>
    <dbReference type="NCBI Taxonomy" id="1222016"/>
    <lineage>
        <taxon>Bacteria</taxon>
        <taxon>Bacillati</taxon>
        <taxon>Bacillota</taxon>
        <taxon>Bacillota incertae sedis</taxon>
        <taxon>Caldicellulosiruptorales</taxon>
        <taxon>Caldicellulosiruptoraceae</taxon>
        <taxon>Caldicellulosiruptor</taxon>
    </lineage>
</organism>
<dbReference type="KEGG" id="ccha:ELD05_09575"/>
<dbReference type="Pfam" id="PF09419">
    <property type="entry name" value="PGP_phosphatase"/>
    <property type="match status" value="1"/>
</dbReference>
<proteinExistence type="predicted"/>
<name>A0A3T0D756_9FIRM</name>